<dbReference type="InParanoid" id="A0A317XXG9"/>
<protein>
    <recommendedName>
        <fullName evidence="8 10">Proline iminopeptidase</fullName>
        <shortName evidence="8">PIP</shortName>
        <ecNumber evidence="8 10">3.4.11.5</ecNumber>
    </recommendedName>
    <alternativeName>
        <fullName evidence="8">Prolyl aminopeptidase</fullName>
    </alternativeName>
</protein>
<sequence>MSALGTHAAKVVDYTPEARSLSGPKPGLRELYPEIEPYESGHLDVDARHSLYYEWSGRKDGYPVVFLHGGPGGGVSGTDRRWFDPSHYRVLTFDQRGSGKSTPHADLTDNTTWDLVADIEKLREKWGIEKWHVFGGSWGSTLSLAYAQKHPDRVSALILRGIFTLRKSELQFFYQDGASHLFPEQWETYRDGIPEAERDDFITAYNKRLTSSDAEVRLDAARRWSTWETATCRLYVDHDQLKKGEEDNWALAFARIENHFFTNAGWMEDGQLVKRENVDKIRHIPTVIVQGRYDVVCPAKTAWDLHKTFPEAEFHMIPDAGHSAREAGIVDKLIRACDAFKSIS</sequence>
<keyword evidence="13" id="KW-1185">Reference proteome</keyword>
<evidence type="ECO:0000259" key="11">
    <source>
        <dbReference type="Pfam" id="PF00561"/>
    </source>
</evidence>
<keyword evidence="7 8" id="KW-0378">Hydrolase</keyword>
<dbReference type="EC" id="3.4.11.5" evidence="8 10"/>
<dbReference type="GO" id="GO:0005737">
    <property type="term" value="C:cytoplasm"/>
    <property type="evidence" value="ECO:0007669"/>
    <property type="project" value="UniProtKB-SubCell"/>
</dbReference>
<comment type="subcellular location">
    <subcellularLocation>
        <location evidence="2 8">Cytoplasm</location>
    </subcellularLocation>
</comment>
<evidence type="ECO:0000256" key="2">
    <source>
        <dbReference type="ARBA" id="ARBA00004496"/>
    </source>
</evidence>
<feature type="active site" evidence="9">
    <location>
        <position position="294"/>
    </location>
</feature>
<dbReference type="NCBIfam" id="TIGR01249">
    <property type="entry name" value="pro_imino_pep_1"/>
    <property type="match status" value="1"/>
</dbReference>
<dbReference type="GO" id="GO:0004177">
    <property type="term" value="F:aminopeptidase activity"/>
    <property type="evidence" value="ECO:0007669"/>
    <property type="project" value="UniProtKB-UniRule"/>
</dbReference>
<dbReference type="PIRSF" id="PIRSF006431">
    <property type="entry name" value="Pept_S33"/>
    <property type="match status" value="1"/>
</dbReference>
<evidence type="ECO:0000256" key="7">
    <source>
        <dbReference type="ARBA" id="ARBA00022801"/>
    </source>
</evidence>
<evidence type="ECO:0000313" key="12">
    <source>
        <dbReference type="EMBL" id="PWZ02588.1"/>
    </source>
</evidence>
<proteinExistence type="inferred from homology"/>
<dbReference type="Gene3D" id="3.40.50.1820">
    <property type="entry name" value="alpha/beta hydrolase"/>
    <property type="match status" value="1"/>
</dbReference>
<evidence type="ECO:0000256" key="1">
    <source>
        <dbReference type="ARBA" id="ARBA00001585"/>
    </source>
</evidence>
<gene>
    <name evidence="12" type="ORF">BCV70DRAFT_196829</name>
</gene>
<evidence type="ECO:0000256" key="9">
    <source>
        <dbReference type="PIRSR" id="PIRSR006431-1"/>
    </source>
</evidence>
<dbReference type="SUPFAM" id="SSF53474">
    <property type="entry name" value="alpha/beta-Hydrolases"/>
    <property type="match status" value="1"/>
</dbReference>
<dbReference type="AlphaFoldDB" id="A0A317XXG9"/>
<dbReference type="GO" id="GO:0006508">
    <property type="term" value="P:proteolysis"/>
    <property type="evidence" value="ECO:0007669"/>
    <property type="project" value="UniProtKB-KW"/>
</dbReference>
<dbReference type="PANTHER" id="PTHR43722">
    <property type="entry name" value="PROLINE IMINOPEPTIDASE"/>
    <property type="match status" value="1"/>
</dbReference>
<dbReference type="Pfam" id="PF00561">
    <property type="entry name" value="Abhydrolase_1"/>
    <property type="match status" value="1"/>
</dbReference>
<dbReference type="PRINTS" id="PR00793">
    <property type="entry name" value="PROAMNOPTASE"/>
</dbReference>
<dbReference type="InterPro" id="IPR000073">
    <property type="entry name" value="AB_hydrolase_1"/>
</dbReference>
<dbReference type="Proteomes" id="UP000246740">
    <property type="component" value="Unassembled WGS sequence"/>
</dbReference>
<evidence type="ECO:0000256" key="8">
    <source>
        <dbReference type="PIRNR" id="PIRNR006431"/>
    </source>
</evidence>
<comment type="similarity">
    <text evidence="3 8 10">Belongs to the peptidase S33 family.</text>
</comment>
<keyword evidence="5 8" id="KW-0963">Cytoplasm</keyword>
<feature type="active site" description="Proton donor" evidence="9">
    <location>
        <position position="322"/>
    </location>
</feature>
<feature type="active site" description="Nucleophile" evidence="9">
    <location>
        <position position="137"/>
    </location>
</feature>
<dbReference type="PRINTS" id="PR00111">
    <property type="entry name" value="ABHYDROLASE"/>
</dbReference>
<name>A0A317XXG9_9BASI</name>
<keyword evidence="4 8" id="KW-0031">Aminopeptidase</keyword>
<evidence type="ECO:0000256" key="6">
    <source>
        <dbReference type="ARBA" id="ARBA00022670"/>
    </source>
</evidence>
<evidence type="ECO:0000313" key="13">
    <source>
        <dbReference type="Proteomes" id="UP000246740"/>
    </source>
</evidence>
<dbReference type="PANTHER" id="PTHR43722:SF1">
    <property type="entry name" value="PROLINE IMINOPEPTIDASE"/>
    <property type="match status" value="1"/>
</dbReference>
<organism evidence="12 13">
    <name type="scientific">Testicularia cyperi</name>
    <dbReference type="NCBI Taxonomy" id="1882483"/>
    <lineage>
        <taxon>Eukaryota</taxon>
        <taxon>Fungi</taxon>
        <taxon>Dikarya</taxon>
        <taxon>Basidiomycota</taxon>
        <taxon>Ustilaginomycotina</taxon>
        <taxon>Ustilaginomycetes</taxon>
        <taxon>Ustilaginales</taxon>
        <taxon>Anthracoideaceae</taxon>
        <taxon>Testicularia</taxon>
    </lineage>
</organism>
<keyword evidence="6 8" id="KW-0645">Protease</keyword>
<dbReference type="InterPro" id="IPR005944">
    <property type="entry name" value="Pro_iminopeptidase"/>
</dbReference>
<accession>A0A317XXG9</accession>
<dbReference type="OrthoDB" id="10249433at2759"/>
<dbReference type="STRING" id="1882483.A0A317XXG9"/>
<evidence type="ECO:0000256" key="3">
    <source>
        <dbReference type="ARBA" id="ARBA00010088"/>
    </source>
</evidence>
<dbReference type="InterPro" id="IPR002410">
    <property type="entry name" value="Peptidase_S33"/>
</dbReference>
<dbReference type="EMBL" id="KZ819188">
    <property type="protein sequence ID" value="PWZ02588.1"/>
    <property type="molecule type" value="Genomic_DNA"/>
</dbReference>
<evidence type="ECO:0000256" key="5">
    <source>
        <dbReference type="ARBA" id="ARBA00022490"/>
    </source>
</evidence>
<comment type="catalytic activity">
    <reaction evidence="1 8 10">
        <text>Release of N-terminal proline from a peptide.</text>
        <dbReference type="EC" id="3.4.11.5"/>
    </reaction>
</comment>
<reference evidence="12 13" key="1">
    <citation type="journal article" date="2018" name="Mol. Biol. Evol.">
        <title>Broad Genomic Sampling Reveals a Smut Pathogenic Ancestry of the Fungal Clade Ustilaginomycotina.</title>
        <authorList>
            <person name="Kijpornyongpan T."/>
            <person name="Mondo S.J."/>
            <person name="Barry K."/>
            <person name="Sandor L."/>
            <person name="Lee J."/>
            <person name="Lipzen A."/>
            <person name="Pangilinan J."/>
            <person name="LaButti K."/>
            <person name="Hainaut M."/>
            <person name="Henrissat B."/>
            <person name="Grigoriev I.V."/>
            <person name="Spatafora J.W."/>
            <person name="Aime M.C."/>
        </authorList>
    </citation>
    <scope>NUCLEOTIDE SEQUENCE [LARGE SCALE GENOMIC DNA]</scope>
    <source>
        <strain evidence="12 13">MCA 3645</strain>
    </source>
</reference>
<evidence type="ECO:0000256" key="4">
    <source>
        <dbReference type="ARBA" id="ARBA00022438"/>
    </source>
</evidence>
<feature type="domain" description="AB hydrolase-1" evidence="11">
    <location>
        <begin position="62"/>
        <end position="324"/>
    </location>
</feature>
<dbReference type="InterPro" id="IPR029058">
    <property type="entry name" value="AB_hydrolase_fold"/>
</dbReference>
<evidence type="ECO:0000256" key="10">
    <source>
        <dbReference type="RuleBase" id="RU003421"/>
    </source>
</evidence>